<evidence type="ECO:0000256" key="4">
    <source>
        <dbReference type="ARBA" id="ARBA00022490"/>
    </source>
</evidence>
<dbReference type="Pfam" id="PF08541">
    <property type="entry name" value="ACP_syn_III_C"/>
    <property type="match status" value="1"/>
</dbReference>
<keyword evidence="7" id="KW-0276">Fatty acid metabolism</keyword>
<evidence type="ECO:0000256" key="7">
    <source>
        <dbReference type="ARBA" id="ARBA00022832"/>
    </source>
</evidence>
<dbReference type="GO" id="GO:0006633">
    <property type="term" value="P:fatty acid biosynthetic process"/>
    <property type="evidence" value="ECO:0007669"/>
    <property type="project" value="UniProtKB-KW"/>
</dbReference>
<evidence type="ECO:0000256" key="1">
    <source>
        <dbReference type="ARBA" id="ARBA00005194"/>
    </source>
</evidence>
<dbReference type="InterPro" id="IPR004655">
    <property type="entry name" value="FabH"/>
</dbReference>
<gene>
    <name evidence="13" type="ORF">MGWOODY_Mmi1781</name>
</gene>
<evidence type="ECO:0000256" key="5">
    <source>
        <dbReference type="ARBA" id="ARBA00022516"/>
    </source>
</evidence>
<dbReference type="GO" id="GO:0033818">
    <property type="term" value="F:beta-ketoacyl-acyl-carrier-protein synthase III activity"/>
    <property type="evidence" value="ECO:0007669"/>
    <property type="project" value="UniProtKB-EC"/>
</dbReference>
<keyword evidence="5" id="KW-0444">Lipid biosynthesis</keyword>
<evidence type="ECO:0000259" key="11">
    <source>
        <dbReference type="Pfam" id="PF08541"/>
    </source>
</evidence>
<dbReference type="NCBIfam" id="TIGR00747">
    <property type="entry name" value="fabH"/>
    <property type="match status" value="1"/>
</dbReference>
<keyword evidence="4" id="KW-0963">Cytoplasm</keyword>
<evidence type="ECO:0000256" key="2">
    <source>
        <dbReference type="ARBA" id="ARBA00008642"/>
    </source>
</evidence>
<dbReference type="InterPro" id="IPR016039">
    <property type="entry name" value="Thiolase-like"/>
</dbReference>
<dbReference type="PANTHER" id="PTHR34069">
    <property type="entry name" value="3-OXOACYL-[ACYL-CARRIER-PROTEIN] SYNTHASE 3"/>
    <property type="match status" value="1"/>
</dbReference>
<keyword evidence="6 13" id="KW-0808">Transferase</keyword>
<feature type="domain" description="Beta-ketoacyl-[acyl-carrier-protein] synthase III N-terminal" evidence="12">
    <location>
        <begin position="106"/>
        <end position="184"/>
    </location>
</feature>
<organism evidence="13">
    <name type="scientific">hydrothermal vent metagenome</name>
    <dbReference type="NCBI Taxonomy" id="652676"/>
    <lineage>
        <taxon>unclassified sequences</taxon>
        <taxon>metagenomes</taxon>
        <taxon>ecological metagenomes</taxon>
    </lineage>
</organism>
<accession>A0A170QCG3</accession>
<dbReference type="SUPFAM" id="SSF53901">
    <property type="entry name" value="Thiolase-like"/>
    <property type="match status" value="1"/>
</dbReference>
<comment type="similarity">
    <text evidence="2">Belongs to the thiolase-like superfamily. FabH family.</text>
</comment>
<evidence type="ECO:0000256" key="9">
    <source>
        <dbReference type="ARBA" id="ARBA00023160"/>
    </source>
</evidence>
<dbReference type="PANTHER" id="PTHR34069:SF2">
    <property type="entry name" value="BETA-KETOACYL-[ACYL-CARRIER-PROTEIN] SYNTHASE III"/>
    <property type="match status" value="1"/>
</dbReference>
<keyword evidence="10 13" id="KW-0012">Acyltransferase</keyword>
<evidence type="ECO:0000256" key="10">
    <source>
        <dbReference type="ARBA" id="ARBA00023315"/>
    </source>
</evidence>
<dbReference type="GO" id="GO:0044550">
    <property type="term" value="P:secondary metabolite biosynthetic process"/>
    <property type="evidence" value="ECO:0007669"/>
    <property type="project" value="TreeGrafter"/>
</dbReference>
<dbReference type="EC" id="2.3.1.180" evidence="3"/>
<protein>
    <recommendedName>
        <fullName evidence="3">beta-ketoacyl-[acyl-carrier-protein] synthase III</fullName>
        <ecNumber evidence="3">2.3.1.180</ecNumber>
    </recommendedName>
</protein>
<dbReference type="CDD" id="cd00830">
    <property type="entry name" value="KAS_III"/>
    <property type="match status" value="1"/>
</dbReference>
<dbReference type="HAMAP" id="MF_01815">
    <property type="entry name" value="FabH"/>
    <property type="match status" value="1"/>
</dbReference>
<dbReference type="FunFam" id="3.40.47.10:FF:000004">
    <property type="entry name" value="3-oxoacyl-[acyl-carrier-protein] synthase 3"/>
    <property type="match status" value="1"/>
</dbReference>
<dbReference type="InterPro" id="IPR013751">
    <property type="entry name" value="ACP_syn_III_N"/>
</dbReference>
<comment type="pathway">
    <text evidence="1">Lipid metabolism; fatty acid biosynthesis.</text>
</comment>
<evidence type="ECO:0000256" key="8">
    <source>
        <dbReference type="ARBA" id="ARBA00023098"/>
    </source>
</evidence>
<evidence type="ECO:0000256" key="3">
    <source>
        <dbReference type="ARBA" id="ARBA00012333"/>
    </source>
</evidence>
<keyword evidence="8" id="KW-0443">Lipid metabolism</keyword>
<evidence type="ECO:0000256" key="6">
    <source>
        <dbReference type="ARBA" id="ARBA00022679"/>
    </source>
</evidence>
<reference evidence="13" key="1">
    <citation type="submission" date="2015-10" db="EMBL/GenBank/DDBJ databases">
        <authorList>
            <person name="Gilbert D.G."/>
        </authorList>
    </citation>
    <scope>NUCLEOTIDE SEQUENCE</scope>
</reference>
<name>A0A170QCG3_9ZZZZ</name>
<dbReference type="EMBL" id="FAXC01000179">
    <property type="protein sequence ID" value="CUV09091.1"/>
    <property type="molecule type" value="Genomic_DNA"/>
</dbReference>
<dbReference type="GO" id="GO:0004315">
    <property type="term" value="F:3-oxoacyl-[acyl-carrier-protein] synthase activity"/>
    <property type="evidence" value="ECO:0007669"/>
    <property type="project" value="InterPro"/>
</dbReference>
<proteinExistence type="inferred from homology"/>
<evidence type="ECO:0000259" key="12">
    <source>
        <dbReference type="Pfam" id="PF08545"/>
    </source>
</evidence>
<dbReference type="Gene3D" id="3.40.47.10">
    <property type="match status" value="1"/>
</dbReference>
<keyword evidence="9" id="KW-0275">Fatty acid biosynthesis</keyword>
<dbReference type="NCBIfam" id="NF006829">
    <property type="entry name" value="PRK09352.1"/>
    <property type="match status" value="1"/>
</dbReference>
<sequence>MRATVTATARYLPERVLTNADLEKMVDTSDEWIRNRTGIEKRHLVSEGEVTSDMCAHIANRLLEKSKKSAGEIDVILIATCTPDFPVVATAAIVQDKIGAKNAWGFDIAAACSGFVYAMETGAKMIESGRYNNVMVMGADTMSSIIDYSDRNTCVIFGDGGGGVLLEPTDTDAGVLDSILHTDGSGSQYLKVPAGGSVHPASKDTIEKKMHYVYQDGKTVFKFAVKKMADVSKEILDNNGFTGSDIKLFIPHQANRRIIDAAAKRCGLSPDQILVNINKYGNTTAGTIPIALDEAVETDRLSNGDLLLMAAFGGGFTWGSMLIRWGDT</sequence>
<dbReference type="Pfam" id="PF08545">
    <property type="entry name" value="ACP_syn_III"/>
    <property type="match status" value="1"/>
</dbReference>
<dbReference type="InterPro" id="IPR013747">
    <property type="entry name" value="ACP_syn_III_C"/>
</dbReference>
<evidence type="ECO:0000313" key="13">
    <source>
        <dbReference type="EMBL" id="CUV09091.1"/>
    </source>
</evidence>
<feature type="domain" description="Beta-ketoacyl-[acyl-carrier-protein] synthase III C-terminal" evidence="11">
    <location>
        <begin position="236"/>
        <end position="325"/>
    </location>
</feature>
<dbReference type="AlphaFoldDB" id="A0A170QCG3"/>